<protein>
    <submittedName>
        <fullName evidence="8">Prepilin peptidase</fullName>
        <ecNumber evidence="8">3.4.23.43</ecNumber>
    </submittedName>
</protein>
<dbReference type="InterPro" id="IPR000045">
    <property type="entry name" value="Prepilin_IV_endopep_pep"/>
</dbReference>
<dbReference type="InterPro" id="IPR052218">
    <property type="entry name" value="Preflagellin_Peptidase"/>
</dbReference>
<dbReference type="EC" id="3.4.23.43" evidence="8"/>
<keyword evidence="9" id="KW-1185">Reference proteome</keyword>
<dbReference type="Proteomes" id="UP001519924">
    <property type="component" value="Unassembled WGS sequence"/>
</dbReference>
<dbReference type="RefSeq" id="WP_220116780.1">
    <property type="nucleotide sequence ID" value="NZ_JAHZUY010000010.1"/>
</dbReference>
<evidence type="ECO:0000256" key="3">
    <source>
        <dbReference type="ARBA" id="ARBA00022692"/>
    </source>
</evidence>
<comment type="caution">
    <text evidence="8">The sequence shown here is derived from an EMBL/GenBank/DDBJ whole genome shotgun (WGS) entry which is preliminary data.</text>
</comment>
<evidence type="ECO:0000256" key="2">
    <source>
        <dbReference type="ARBA" id="ARBA00022475"/>
    </source>
</evidence>
<gene>
    <name evidence="8" type="ORF">K1J50_06220</name>
</gene>
<feature type="transmembrane region" description="Helical" evidence="6">
    <location>
        <begin position="93"/>
        <end position="114"/>
    </location>
</feature>
<evidence type="ECO:0000313" key="9">
    <source>
        <dbReference type="Proteomes" id="UP001519924"/>
    </source>
</evidence>
<feature type="domain" description="Prepilin type IV endopeptidase peptidase" evidence="7">
    <location>
        <begin position="8"/>
        <end position="109"/>
    </location>
</feature>
<keyword evidence="5 6" id="KW-0472">Membrane</keyword>
<proteinExistence type="predicted"/>
<organism evidence="8 9">
    <name type="scientific">Caldovatus aquaticus</name>
    <dbReference type="NCBI Taxonomy" id="2865671"/>
    <lineage>
        <taxon>Bacteria</taxon>
        <taxon>Pseudomonadati</taxon>
        <taxon>Pseudomonadota</taxon>
        <taxon>Alphaproteobacteria</taxon>
        <taxon>Acetobacterales</taxon>
        <taxon>Roseomonadaceae</taxon>
        <taxon>Caldovatus</taxon>
    </lineage>
</organism>
<sequence>MLTLAALATALLLAVAAWRDVATRLIPDGICAAIAVLGLAQRLAEGMPALLATLAAALALFLFLLLLAMAGAMGGGDLKLATATALALPPIGIYHLIVTTALAGGVLALIYLALARMLRAPAAGGVASPARRGTPLLRRVLIAETRRLRRRGPLPYGVAIAAGGMLVLFRSVGT</sequence>
<dbReference type="Pfam" id="PF01478">
    <property type="entry name" value="Peptidase_A24"/>
    <property type="match status" value="1"/>
</dbReference>
<keyword evidence="3 6" id="KW-0812">Transmembrane</keyword>
<keyword evidence="4 6" id="KW-1133">Transmembrane helix</keyword>
<keyword evidence="8" id="KW-0378">Hydrolase</keyword>
<evidence type="ECO:0000256" key="4">
    <source>
        <dbReference type="ARBA" id="ARBA00022989"/>
    </source>
</evidence>
<dbReference type="PANTHER" id="PTHR36506:SF1">
    <property type="entry name" value="PREFLAGELLIN PEPTIDASE"/>
    <property type="match status" value="1"/>
</dbReference>
<evidence type="ECO:0000256" key="6">
    <source>
        <dbReference type="SAM" id="Phobius"/>
    </source>
</evidence>
<evidence type="ECO:0000313" key="8">
    <source>
        <dbReference type="EMBL" id="MBW8269080.1"/>
    </source>
</evidence>
<feature type="transmembrane region" description="Helical" evidence="6">
    <location>
        <begin position="154"/>
        <end position="172"/>
    </location>
</feature>
<dbReference type="PANTHER" id="PTHR36506">
    <property type="entry name" value="PREFLAGELLIN PEPTIDASE"/>
    <property type="match status" value="1"/>
</dbReference>
<name>A0ABS7F2P8_9PROT</name>
<dbReference type="Gene3D" id="1.20.120.1220">
    <property type="match status" value="1"/>
</dbReference>
<evidence type="ECO:0000256" key="1">
    <source>
        <dbReference type="ARBA" id="ARBA00004651"/>
    </source>
</evidence>
<evidence type="ECO:0000256" key="5">
    <source>
        <dbReference type="ARBA" id="ARBA00023136"/>
    </source>
</evidence>
<evidence type="ECO:0000259" key="7">
    <source>
        <dbReference type="Pfam" id="PF01478"/>
    </source>
</evidence>
<reference evidence="8 9" key="1">
    <citation type="submission" date="2021-08" db="EMBL/GenBank/DDBJ databases">
        <title>Caldovatus sediminis gen. nov., sp. nov., a moderately thermophilic bacterium isolated from a hot spring.</title>
        <authorList>
            <person name="Hu C.-J."/>
            <person name="Li W.-J."/>
            <person name="Xian W.-D."/>
        </authorList>
    </citation>
    <scope>NUCLEOTIDE SEQUENCE [LARGE SCALE GENOMIC DNA]</scope>
    <source>
        <strain evidence="8 9">SYSU G05006</strain>
    </source>
</reference>
<comment type="subcellular location">
    <subcellularLocation>
        <location evidence="1">Cell membrane</location>
        <topology evidence="1">Multi-pass membrane protein</topology>
    </subcellularLocation>
</comment>
<dbReference type="EMBL" id="JAHZUY010000010">
    <property type="protein sequence ID" value="MBW8269080.1"/>
    <property type="molecule type" value="Genomic_DNA"/>
</dbReference>
<feature type="transmembrane region" description="Helical" evidence="6">
    <location>
        <begin position="51"/>
        <end position="73"/>
    </location>
</feature>
<accession>A0ABS7F2P8</accession>
<dbReference type="GO" id="GO:0004190">
    <property type="term" value="F:aspartic-type endopeptidase activity"/>
    <property type="evidence" value="ECO:0007669"/>
    <property type="project" value="UniProtKB-EC"/>
</dbReference>
<keyword evidence="2" id="KW-1003">Cell membrane</keyword>